<evidence type="ECO:0000313" key="4">
    <source>
        <dbReference type="Proteomes" id="UP000451471"/>
    </source>
</evidence>
<dbReference type="PANTHER" id="PTHR43674:SF16">
    <property type="entry name" value="CARBON-NITROGEN FAMILY, PUTATIVE (AFU_ORTHOLOGUE AFUA_5G02350)-RELATED"/>
    <property type="match status" value="1"/>
</dbReference>
<dbReference type="InterPro" id="IPR036526">
    <property type="entry name" value="C-N_Hydrolase_sf"/>
</dbReference>
<dbReference type="Pfam" id="PF00795">
    <property type="entry name" value="CN_hydrolase"/>
    <property type="match status" value="1"/>
</dbReference>
<dbReference type="Gene3D" id="3.60.110.10">
    <property type="entry name" value="Carbon-nitrogen hydrolase"/>
    <property type="match status" value="1"/>
</dbReference>
<evidence type="ECO:0000256" key="1">
    <source>
        <dbReference type="ARBA" id="ARBA00022801"/>
    </source>
</evidence>
<dbReference type="AlphaFoldDB" id="A0A6B0GJB7"/>
<accession>A0A6B0GJB7</accession>
<keyword evidence="1" id="KW-0378">Hydrolase</keyword>
<evidence type="ECO:0000259" key="2">
    <source>
        <dbReference type="PROSITE" id="PS50263"/>
    </source>
</evidence>
<organism evidence="3 4">
    <name type="scientific">Halomarina oriensis</name>
    <dbReference type="NCBI Taxonomy" id="671145"/>
    <lineage>
        <taxon>Archaea</taxon>
        <taxon>Methanobacteriati</taxon>
        <taxon>Methanobacteriota</taxon>
        <taxon>Stenosarchaea group</taxon>
        <taxon>Halobacteria</taxon>
        <taxon>Halobacteriales</taxon>
        <taxon>Natronomonadaceae</taxon>
        <taxon>Halomarina</taxon>
    </lineage>
</organism>
<dbReference type="GO" id="GO:0016811">
    <property type="term" value="F:hydrolase activity, acting on carbon-nitrogen (but not peptide) bonds, in linear amides"/>
    <property type="evidence" value="ECO:0007669"/>
    <property type="project" value="TreeGrafter"/>
</dbReference>
<dbReference type="Proteomes" id="UP000451471">
    <property type="component" value="Unassembled WGS sequence"/>
</dbReference>
<reference evidence="3 4" key="1">
    <citation type="submission" date="2019-12" db="EMBL/GenBank/DDBJ databases">
        <title>Halocatena pleomorpha gen. nov. sp. nov., an extremely halophilic archaeon of family Halobacteriaceae isolated from saltpan soil.</title>
        <authorList>
            <person name="Pal Y."/>
            <person name="Verma A."/>
            <person name="Krishnamurthi S."/>
            <person name="Kumar P."/>
        </authorList>
    </citation>
    <scope>NUCLEOTIDE SEQUENCE [LARGE SCALE GENOMIC DNA]</scope>
    <source>
        <strain evidence="3 4">JCM 16495</strain>
    </source>
</reference>
<dbReference type="CDD" id="cd07197">
    <property type="entry name" value="nitrilase"/>
    <property type="match status" value="1"/>
</dbReference>
<dbReference type="SUPFAM" id="SSF56317">
    <property type="entry name" value="Carbon-nitrogen hydrolase"/>
    <property type="match status" value="1"/>
</dbReference>
<proteinExistence type="predicted"/>
<keyword evidence="4" id="KW-1185">Reference proteome</keyword>
<feature type="domain" description="CN hydrolase" evidence="2">
    <location>
        <begin position="38"/>
        <end position="334"/>
    </location>
</feature>
<sequence>MPRAWPRDRINPVARSLVPTGDRALSPLTDRPTMRPTRVLSIALHNPTDSDDPAERVRINLDNITALLERAATFDPDFVCLPEAALQHASNHLLDDVAQPIPGPATEVIGEHARALDSYVLLPMYERDGDSFYNATALVDPSGEVIGTYRKLAPTLGEMAAGITPGEEVPVWDTPFGRVGILICWDARYAEVGTELGAKGANLVFFPTHGTTHNQLRTWAQYHGYHVVSCDKNDAKVYTPRREVTAEVGDNWKNPEVEDIDLHGGRAWLSFAELNTDMKSYAKASDTVWTWGKEVQRKYGGSVVLDVAPGDGVFVLESIDEDVSLADIEADLEMETTRGYEDRTRARIHETIEDSPLRRLDEWPDV</sequence>
<dbReference type="PROSITE" id="PS50263">
    <property type="entry name" value="CN_HYDROLASE"/>
    <property type="match status" value="1"/>
</dbReference>
<dbReference type="PANTHER" id="PTHR43674">
    <property type="entry name" value="NITRILASE C965.09-RELATED"/>
    <property type="match status" value="1"/>
</dbReference>
<dbReference type="InterPro" id="IPR050345">
    <property type="entry name" value="Aliph_Amidase/BUP"/>
</dbReference>
<name>A0A6B0GJB7_9EURY</name>
<dbReference type="InterPro" id="IPR003010">
    <property type="entry name" value="C-N_Hydrolase"/>
</dbReference>
<evidence type="ECO:0000313" key="3">
    <source>
        <dbReference type="EMBL" id="MWG35006.1"/>
    </source>
</evidence>
<dbReference type="EMBL" id="WSZK01000016">
    <property type="protein sequence ID" value="MWG35006.1"/>
    <property type="molecule type" value="Genomic_DNA"/>
</dbReference>
<comment type="caution">
    <text evidence="3">The sequence shown here is derived from an EMBL/GenBank/DDBJ whole genome shotgun (WGS) entry which is preliminary data.</text>
</comment>
<protein>
    <recommendedName>
        <fullName evidence="2">CN hydrolase domain-containing protein</fullName>
    </recommendedName>
</protein>
<gene>
    <name evidence="3" type="ORF">GQS65_10990</name>
</gene>